<dbReference type="InterPro" id="IPR014717">
    <property type="entry name" value="Transl_elong_EF1B/ribsomal_bS6"/>
</dbReference>
<dbReference type="Pfam" id="PF04350">
    <property type="entry name" value="PilO"/>
    <property type="match status" value="1"/>
</dbReference>
<keyword evidence="4" id="KW-1185">Reference proteome</keyword>
<feature type="coiled-coil region" evidence="1">
    <location>
        <begin position="49"/>
        <end position="93"/>
    </location>
</feature>
<evidence type="ECO:0000313" key="3">
    <source>
        <dbReference type="EMBL" id="OOZ37849.1"/>
    </source>
</evidence>
<evidence type="ECO:0000256" key="1">
    <source>
        <dbReference type="SAM" id="Coils"/>
    </source>
</evidence>
<dbReference type="PIRSF" id="PIRSF016482">
    <property type="entry name" value="PilO"/>
    <property type="match status" value="1"/>
</dbReference>
<dbReference type="Gene3D" id="1.10.287.540">
    <property type="entry name" value="Helix hairpin bin"/>
    <property type="match status" value="1"/>
</dbReference>
<feature type="transmembrane region" description="Helical" evidence="2">
    <location>
        <begin position="20"/>
        <end position="40"/>
    </location>
</feature>
<keyword evidence="2" id="KW-0812">Transmembrane</keyword>
<accession>A0A1T2KYB5</accession>
<dbReference type="GO" id="GO:0043683">
    <property type="term" value="P:type IV pilus assembly"/>
    <property type="evidence" value="ECO:0007669"/>
    <property type="project" value="InterPro"/>
</dbReference>
<dbReference type="AlphaFoldDB" id="A0A1T2KYB5"/>
<evidence type="ECO:0000313" key="4">
    <source>
        <dbReference type="Proteomes" id="UP000190896"/>
    </source>
</evidence>
<evidence type="ECO:0000256" key="2">
    <source>
        <dbReference type="SAM" id="Phobius"/>
    </source>
</evidence>
<reference evidence="3 4" key="1">
    <citation type="submission" date="2016-11" db="EMBL/GenBank/DDBJ databases">
        <title>Mixed transmission modes and dynamic genome evolution in an obligate animal-bacterial symbiosis.</title>
        <authorList>
            <person name="Russell S.L."/>
            <person name="Corbett-Detig R.B."/>
            <person name="Cavanaugh C.M."/>
        </authorList>
    </citation>
    <scope>NUCLEOTIDE SEQUENCE [LARGE SCALE GENOMIC DNA]</scope>
    <source>
        <strain evidence="3">Se-Cadez</strain>
    </source>
</reference>
<dbReference type="RefSeq" id="WP_078485499.1">
    <property type="nucleotide sequence ID" value="NZ_MPRJ01000001.1"/>
</dbReference>
<proteinExistence type="predicted"/>
<dbReference type="EMBL" id="MPRJ01000001">
    <property type="protein sequence ID" value="OOZ37849.1"/>
    <property type="molecule type" value="Genomic_DNA"/>
</dbReference>
<organism evidence="3 4">
    <name type="scientific">Solemya velesiana gill symbiont</name>
    <dbReference type="NCBI Taxonomy" id="1918948"/>
    <lineage>
        <taxon>Bacteria</taxon>
        <taxon>Pseudomonadati</taxon>
        <taxon>Pseudomonadota</taxon>
        <taxon>Gammaproteobacteria</taxon>
        <taxon>sulfur-oxidizing symbionts</taxon>
    </lineage>
</organism>
<keyword evidence="1" id="KW-0175">Coiled coil</keyword>
<comment type="caution">
    <text evidence="3">The sequence shown here is derived from an EMBL/GenBank/DDBJ whole genome shotgun (WGS) entry which is preliminary data.</text>
</comment>
<dbReference type="Gene3D" id="3.30.70.60">
    <property type="match status" value="1"/>
</dbReference>
<keyword evidence="2" id="KW-1133">Transmembrane helix</keyword>
<dbReference type="PANTHER" id="PTHR39555:SF1">
    <property type="entry name" value="TYPE IV PILUS INNER MEMBRANE COMPONENT PILO"/>
    <property type="match status" value="1"/>
</dbReference>
<dbReference type="PANTHER" id="PTHR39555">
    <property type="entry name" value="FIMBRIAL ASSEMBLY PROTEIN PILO-LIKE PROTEIN-RELATED"/>
    <property type="match status" value="1"/>
</dbReference>
<name>A0A1T2KYB5_9GAMM</name>
<dbReference type="Proteomes" id="UP000190896">
    <property type="component" value="Unassembled WGS sequence"/>
</dbReference>
<gene>
    <name evidence="3" type="ORF">BOW51_00105</name>
</gene>
<sequence length="198" mass="22576">MNLQDLNELDLSNIGDWPMPVKTVLVLILCIGIGVGWYYFNTEDQLKALKKVEQRELSLRKEFEEKQAKAVNLEKYKKQLEEMKQSFGAMLRQLPNKTEVADLLVDVSQTGLAAGLEFELFDPQGEVRREFYSELPIKLKVHGNYHELGEFVSGLSALPRIVTMHNVDITPVKDTTIENPLIMTATAKTYRYIEEGGQ</sequence>
<keyword evidence="2" id="KW-0472">Membrane</keyword>
<dbReference type="InterPro" id="IPR007445">
    <property type="entry name" value="PilO"/>
</dbReference>
<dbReference type="OrthoDB" id="9802133at2"/>
<protein>
    <submittedName>
        <fullName evidence="3">Pilus assembly protein PilO</fullName>
    </submittedName>
</protein>
<dbReference type="GO" id="GO:0043107">
    <property type="term" value="P:type IV pilus-dependent motility"/>
    <property type="evidence" value="ECO:0007669"/>
    <property type="project" value="InterPro"/>
</dbReference>